<dbReference type="InterPro" id="IPR050380">
    <property type="entry name" value="Immune_Resp_Modulators"/>
</dbReference>
<dbReference type="InterPro" id="IPR013151">
    <property type="entry name" value="Immunoglobulin_dom"/>
</dbReference>
<keyword evidence="2" id="KW-0812">Transmembrane</keyword>
<dbReference type="Pfam" id="PF07686">
    <property type="entry name" value="V-set"/>
    <property type="match status" value="2"/>
</dbReference>
<dbReference type="SMART" id="SM00408">
    <property type="entry name" value="IGc2"/>
    <property type="match status" value="4"/>
</dbReference>
<evidence type="ECO:0000256" key="2">
    <source>
        <dbReference type="SAM" id="Phobius"/>
    </source>
</evidence>
<dbReference type="InterPro" id="IPR003598">
    <property type="entry name" value="Ig_sub2"/>
</dbReference>
<feature type="domain" description="Ig-like" evidence="4">
    <location>
        <begin position="145"/>
        <end position="244"/>
    </location>
</feature>
<keyword evidence="2" id="KW-0472">Membrane</keyword>
<name>A0A974D212_XENLA</name>
<dbReference type="InterPro" id="IPR003597">
    <property type="entry name" value="Ig_C1-set"/>
</dbReference>
<dbReference type="Proteomes" id="UP000694892">
    <property type="component" value="Chromosome 4L"/>
</dbReference>
<keyword evidence="1" id="KW-0393">Immunoglobulin domain</keyword>
<dbReference type="SMART" id="SM00409">
    <property type="entry name" value="IG"/>
    <property type="match status" value="7"/>
</dbReference>
<dbReference type="InterPro" id="IPR007110">
    <property type="entry name" value="Ig-like_dom"/>
</dbReference>
<keyword evidence="2" id="KW-1133">Transmembrane helix</keyword>
<feature type="domain" description="Ig-like" evidence="4">
    <location>
        <begin position="1123"/>
        <end position="1206"/>
    </location>
</feature>
<dbReference type="InterPro" id="IPR013783">
    <property type="entry name" value="Ig-like_fold"/>
</dbReference>
<dbReference type="Gene3D" id="2.60.40.10">
    <property type="entry name" value="Immunoglobulins"/>
    <property type="match status" value="12"/>
</dbReference>
<evidence type="ECO:0000313" key="5">
    <source>
        <dbReference type="EMBL" id="OCT83542.1"/>
    </source>
</evidence>
<sequence>MRSSGVGETPSILILLLLNLHLSQGTGTIDIRTGDSIQSLRNQDVFIPCTISHSSATKLDLKKLSVQWSLKLPNGTEVDLYLYVSRNVTHNRRGLNISETDLVLGNAGFTITQIQFSDEGEYTCTITYTPNKKHGTINVEVSAQPIITLEPQHLVAIELETEKTILCEAKGFYPGEIKLQWVKHLSPRRHEVLDAGTCFRDPKLNKDGTFNVTSHLTLKPLLVDNGSNYSCVVKHKSTDTRLLNFTLLVKEPDTQKKDIAVAVFITFASVLSVISLIIGYFKFVIKEPPKLSPITGAEHLVHMNRATLSCLISGFRPKPNKITLWLKGEGENREEIYSWVLEERWPVSNGVTTLSPAQRPLRVEMVPVITTSKYQRLSNCQCTIHITPDIEEDNGKELFLWVSHSALRVPISVSCRLRVKGVKPKLSEVVSPLRILHGESLTLTCPINGFKPKPLAVTWLKVDSRGHETELLSWDRGTINIPESHAKYSHHLAENKKEDDDHMNYFLSNLTLKPTVRADDGAQYVCRTHHYATGESALSSIKLEILAVPELDPIQTSLEVLSAGEEIELSCRIHSFHPQTLTVSWYKGNEILSSHRDQALQGASDLLECTSSITYRPCAKDIGKKFRCEVSHPSLQNPKCVSWELKHLICEPTIGEIECDPEVPECDKPVTLSCTVRDFYPEICSTRWYEGRKSISPTNDTEPAQQDPESGLFSKTIKMILTPTIGQHGMEYQLEMTHSMKMIIRTFCVKLKGFPDVKDITCNKNPPNFRELLTLSCEVIGCDAHDVTAEWRVSGEPIEREMRSGTQINTNSVSFFLTLTPTAEHCGKVFTCLVRCEDLQQPFKKNILLRLPDVPPTLSEIMVFPKDPLINKEAIFKINISGFSQRKLGVKWFGSGKQLTEHVETSEPEIGLDGLYSCSSAPKSLSVSWLKVDSKEMKLLCWDQAGTDSNGRRMRKSLFFKQFNTETAKEYHGDKYVCRTHHYARERAEKHMEMQLSPAKNMIRTLDCKITGAGIDGNVIGTLDCKITGAGIDGNVIRTLDCKLTRAGIDGNVIGTLDCKLTGAGADGNMIGTLDCKFTRTGADGNVIGTLDCKLTGAGTDGNVIGTLDLKMKELPIKSLVDENVFIPCAIMNDIPKELDLQLLSVLWIMKPLNGSERDVYHYIHWSHNPTRPGAFILDSDLVTGNVALHLPRVQFTDEGEYTCTVFYTPNKVEGRSTLLVSAKPSIALSHNFKCQVWRFYPKEIRVQWVKQTRDHGKVVLDGGIYSDQLISNSDGTFNVTNQLEVQGASAGNVYSCIVSHRSLESDLLLNYTVSDIVKPKVGNIISPLRILHGEPLTLTCPINGFKPKPLSVTWLKVDPRGRETELLSWDRGTTNINDPKYTHHLAEDEREEGEEEDDMNYFLSNLTLTPTVREDHGAQYVCRTHHYATEHSAEKRMEMQVLAVPELDPIQTSSDILPFEEEMRLSCRIRSFHPKTLGVSWFKDDDILESTNDPIVTDANGLFYCTSRTTYGPCVFDIGKKFRCEVSHPTLQNTKCVFWGPQHHSNWQLCDLSIFISRPGLAICGFWQMPEGLLYNSIESHHIVGC</sequence>
<evidence type="ECO:0000256" key="3">
    <source>
        <dbReference type="SAM" id="SignalP"/>
    </source>
</evidence>
<evidence type="ECO:0000313" key="6">
    <source>
        <dbReference type="Proteomes" id="UP000694892"/>
    </source>
</evidence>
<dbReference type="EMBL" id="CM004472">
    <property type="protein sequence ID" value="OCT83542.1"/>
    <property type="molecule type" value="Genomic_DNA"/>
</dbReference>
<feature type="domain" description="Ig-like" evidence="4">
    <location>
        <begin position="549"/>
        <end position="642"/>
    </location>
</feature>
<reference evidence="6" key="1">
    <citation type="journal article" date="2016" name="Nature">
        <title>Genome evolution in the allotetraploid frog Xenopus laevis.</title>
        <authorList>
            <person name="Session A.M."/>
            <person name="Uno Y."/>
            <person name="Kwon T."/>
            <person name="Chapman J.A."/>
            <person name="Toyoda A."/>
            <person name="Takahashi S."/>
            <person name="Fukui A."/>
            <person name="Hikosaka A."/>
            <person name="Suzuki A."/>
            <person name="Kondo M."/>
            <person name="van Heeringen S.J."/>
            <person name="Quigley I."/>
            <person name="Heinz S."/>
            <person name="Ogino H."/>
            <person name="Ochi H."/>
            <person name="Hellsten U."/>
            <person name="Lyons J.B."/>
            <person name="Simakov O."/>
            <person name="Putnam N."/>
            <person name="Stites J."/>
            <person name="Kuroki Y."/>
            <person name="Tanaka T."/>
            <person name="Michiue T."/>
            <person name="Watanabe M."/>
            <person name="Bogdanovic O."/>
            <person name="Lister R."/>
            <person name="Georgiou G."/>
            <person name="Paranjpe S.S."/>
            <person name="van Kruijsbergen I."/>
            <person name="Shu S."/>
            <person name="Carlson J."/>
            <person name="Kinoshita T."/>
            <person name="Ohta Y."/>
            <person name="Mawaribuchi S."/>
            <person name="Jenkins J."/>
            <person name="Grimwood J."/>
            <person name="Schmutz J."/>
            <person name="Mitros T."/>
            <person name="Mozaffari S.V."/>
            <person name="Suzuki Y."/>
            <person name="Haramoto Y."/>
            <person name="Yamamoto T.S."/>
            <person name="Takagi C."/>
            <person name="Heald R."/>
            <person name="Miller K."/>
            <person name="Haudenschild C."/>
            <person name="Kitzman J."/>
            <person name="Nakayama T."/>
            <person name="Izutsu Y."/>
            <person name="Robert J."/>
            <person name="Fortriede J."/>
            <person name="Burns K."/>
            <person name="Lotay V."/>
            <person name="Karimi K."/>
            <person name="Yasuoka Y."/>
            <person name="Dichmann D.S."/>
            <person name="Flajnik M.F."/>
            <person name="Houston D.W."/>
            <person name="Shendure J."/>
            <person name="DuPasquier L."/>
            <person name="Vize P.D."/>
            <person name="Zorn A.M."/>
            <person name="Ito M."/>
            <person name="Marcotte E.M."/>
            <person name="Wallingford J.B."/>
            <person name="Ito Y."/>
            <person name="Asashima M."/>
            <person name="Ueno N."/>
            <person name="Matsuda Y."/>
            <person name="Veenstra G.J."/>
            <person name="Fujiyama A."/>
            <person name="Harland R.M."/>
            <person name="Taira M."/>
            <person name="Rokhsar D.S."/>
        </authorList>
    </citation>
    <scope>NUCLEOTIDE SEQUENCE [LARGE SCALE GENOMIC DNA]</scope>
    <source>
        <strain evidence="6">J</strain>
    </source>
</reference>
<feature type="domain" description="Ig-like" evidence="4">
    <location>
        <begin position="10"/>
        <end position="142"/>
    </location>
</feature>
<dbReference type="InterPro" id="IPR003599">
    <property type="entry name" value="Ig_sub"/>
</dbReference>
<dbReference type="Pfam" id="PF07654">
    <property type="entry name" value="C1-set"/>
    <property type="match status" value="5"/>
</dbReference>
<feature type="chain" id="PRO_5036870176" description="Ig-like domain-containing protein" evidence="3">
    <location>
        <begin position="26"/>
        <end position="1587"/>
    </location>
</feature>
<feature type="domain" description="Ig-like" evidence="4">
    <location>
        <begin position="424"/>
        <end position="539"/>
    </location>
</feature>
<gene>
    <name evidence="5" type="ORF">XELAEV_18021684mg</name>
</gene>
<feature type="domain" description="Ig-like" evidence="4">
    <location>
        <begin position="755"/>
        <end position="834"/>
    </location>
</feature>
<dbReference type="InterPro" id="IPR036179">
    <property type="entry name" value="Ig-like_dom_sf"/>
</dbReference>
<organism evidence="5 6">
    <name type="scientific">Xenopus laevis</name>
    <name type="common">African clawed frog</name>
    <dbReference type="NCBI Taxonomy" id="8355"/>
    <lineage>
        <taxon>Eukaryota</taxon>
        <taxon>Metazoa</taxon>
        <taxon>Chordata</taxon>
        <taxon>Craniata</taxon>
        <taxon>Vertebrata</taxon>
        <taxon>Euteleostomi</taxon>
        <taxon>Amphibia</taxon>
        <taxon>Batrachia</taxon>
        <taxon>Anura</taxon>
        <taxon>Pipoidea</taxon>
        <taxon>Pipidae</taxon>
        <taxon>Xenopodinae</taxon>
        <taxon>Xenopus</taxon>
        <taxon>Xenopus</taxon>
    </lineage>
</organism>
<feature type="signal peptide" evidence="3">
    <location>
        <begin position="1"/>
        <end position="25"/>
    </location>
</feature>
<feature type="domain" description="Ig-like" evidence="4">
    <location>
        <begin position="1320"/>
        <end position="1439"/>
    </location>
</feature>
<evidence type="ECO:0000256" key="1">
    <source>
        <dbReference type="ARBA" id="ARBA00023319"/>
    </source>
</evidence>
<feature type="domain" description="Ig-like" evidence="4">
    <location>
        <begin position="1210"/>
        <end position="1315"/>
    </location>
</feature>
<dbReference type="PROSITE" id="PS00290">
    <property type="entry name" value="IG_MHC"/>
    <property type="match status" value="4"/>
</dbReference>
<dbReference type="InterPro" id="IPR003006">
    <property type="entry name" value="Ig/MHC_CS"/>
</dbReference>
<dbReference type="SUPFAM" id="SSF48726">
    <property type="entry name" value="Immunoglobulin"/>
    <property type="match status" value="12"/>
</dbReference>
<protein>
    <recommendedName>
        <fullName evidence="4">Ig-like domain-containing protein</fullName>
    </recommendedName>
</protein>
<dbReference type="InterPro" id="IPR013106">
    <property type="entry name" value="Ig_V-set"/>
</dbReference>
<dbReference type="PANTHER" id="PTHR23411">
    <property type="entry name" value="TAPASIN"/>
    <property type="match status" value="1"/>
</dbReference>
<dbReference type="CDD" id="cd00098">
    <property type="entry name" value="IgC1"/>
    <property type="match status" value="3"/>
</dbReference>
<dbReference type="SMART" id="SM00407">
    <property type="entry name" value="IGc1"/>
    <property type="match status" value="4"/>
</dbReference>
<dbReference type="PROSITE" id="PS50835">
    <property type="entry name" value="IG_LIKE"/>
    <property type="match status" value="9"/>
</dbReference>
<proteinExistence type="predicted"/>
<accession>A0A974D212</accession>
<evidence type="ECO:0000259" key="4">
    <source>
        <dbReference type="PROSITE" id="PS50835"/>
    </source>
</evidence>
<feature type="transmembrane region" description="Helical" evidence="2">
    <location>
        <begin position="259"/>
        <end position="281"/>
    </location>
</feature>
<keyword evidence="3" id="KW-0732">Signal</keyword>
<dbReference type="OMA" id="CTISHSS"/>
<dbReference type="Pfam" id="PF00047">
    <property type="entry name" value="ig"/>
    <property type="match status" value="2"/>
</dbReference>
<feature type="domain" description="Ig-like" evidence="4">
    <location>
        <begin position="1446"/>
        <end position="1539"/>
    </location>
</feature>